<sequence>MPASTSRPSLGAAATGKRMIFTGPDAIRDYRTKLPEYIRYIGATTPAQGATSDLEYLWRTAPWTTSILPHKHSYPGQIGWGVTEFSYLNRGNLLSGMQIKTGEFHQAAEDEITHRYQNPWQPPPNILDLQGSNTRGRLAWNCTDYDNFYHTDGKWAAMTRDSWSSKGSALPSLKNYRQFCWREDKIYCPNRHHTAPSNWFLYTSALASCFPKPAPTFLNLKTPSPSLLSSTTQGLSNFSKSLFFKASNTTLHHIYI</sequence>
<keyword evidence="2" id="KW-1185">Reference proteome</keyword>
<dbReference type="PANTHER" id="PTHR34833:SF1">
    <property type="entry name" value="GENE, 17359-RELATED"/>
    <property type="match status" value="1"/>
</dbReference>
<protein>
    <submittedName>
        <fullName evidence="1">Uncharacterized protein</fullName>
    </submittedName>
</protein>
<reference evidence="1" key="3">
    <citation type="submission" date="2025-09" db="UniProtKB">
        <authorList>
            <consortium name="Ensembl"/>
        </authorList>
    </citation>
    <scope>IDENTIFICATION</scope>
</reference>
<dbReference type="Proteomes" id="UP000291020">
    <property type="component" value="Unassembled WGS sequence"/>
</dbReference>
<dbReference type="PANTHER" id="PTHR34833">
    <property type="entry name" value="GENE, 17359-RELATED"/>
    <property type="match status" value="1"/>
</dbReference>
<proteinExistence type="predicted"/>
<accession>A0A452J5R3</accession>
<evidence type="ECO:0000313" key="2">
    <source>
        <dbReference type="Proteomes" id="UP000291020"/>
    </source>
</evidence>
<reference evidence="1" key="2">
    <citation type="submission" date="2025-08" db="UniProtKB">
        <authorList>
            <consortium name="Ensembl"/>
        </authorList>
    </citation>
    <scope>IDENTIFICATION</scope>
</reference>
<dbReference type="Pfam" id="PF15123">
    <property type="entry name" value="DUF4562"/>
    <property type="match status" value="1"/>
</dbReference>
<evidence type="ECO:0000313" key="1">
    <source>
        <dbReference type="Ensembl" id="ENSGAGP00000035830.1"/>
    </source>
</evidence>
<organism evidence="1 2">
    <name type="scientific">Gopherus agassizii</name>
    <name type="common">Agassiz's desert tortoise</name>
    <dbReference type="NCBI Taxonomy" id="38772"/>
    <lineage>
        <taxon>Eukaryota</taxon>
        <taxon>Metazoa</taxon>
        <taxon>Chordata</taxon>
        <taxon>Craniata</taxon>
        <taxon>Vertebrata</taxon>
        <taxon>Euteleostomi</taxon>
        <taxon>Archelosauria</taxon>
        <taxon>Testudinata</taxon>
        <taxon>Testudines</taxon>
        <taxon>Cryptodira</taxon>
        <taxon>Durocryptodira</taxon>
        <taxon>Testudinoidea</taxon>
        <taxon>Testudinidae</taxon>
        <taxon>Gopherus</taxon>
    </lineage>
</organism>
<dbReference type="InterPro" id="IPR027814">
    <property type="entry name" value="DUF4562"/>
</dbReference>
<name>A0A452J5R3_9SAUR</name>
<dbReference type="AlphaFoldDB" id="A0A452J5R3"/>
<reference evidence="2" key="1">
    <citation type="journal article" date="2017" name="PLoS ONE">
        <title>The Agassiz's desert tortoise genome provides a resource for the conservation of a threatened species.</title>
        <authorList>
            <person name="Tollis M."/>
            <person name="DeNardo D.F."/>
            <person name="Cornelius J.A."/>
            <person name="Dolby G.A."/>
            <person name="Edwards T."/>
            <person name="Henen B.T."/>
            <person name="Karl A.E."/>
            <person name="Murphy R.W."/>
            <person name="Kusumi K."/>
        </authorList>
    </citation>
    <scope>NUCLEOTIDE SEQUENCE [LARGE SCALE GENOMIC DNA]</scope>
</reference>
<dbReference type="Ensembl" id="ENSGAGT00000040567.1">
    <property type="protein sequence ID" value="ENSGAGP00000035830.1"/>
    <property type="gene ID" value="ENSGAGG00000025429.1"/>
</dbReference>